<comment type="caution">
    <text evidence="2">The sequence shown here is derived from an EMBL/GenBank/DDBJ whole genome shotgun (WGS) entry which is preliminary data.</text>
</comment>
<dbReference type="EMBL" id="CAJGYO010000013">
    <property type="protein sequence ID" value="CAD6264445.1"/>
    <property type="molecule type" value="Genomic_DNA"/>
</dbReference>
<proteinExistence type="predicted"/>
<dbReference type="AlphaFoldDB" id="A0A811QYT8"/>
<evidence type="ECO:0000256" key="1">
    <source>
        <dbReference type="SAM" id="MobiDB-lite"/>
    </source>
</evidence>
<accession>A0A811QYT8</accession>
<feature type="region of interest" description="Disordered" evidence="1">
    <location>
        <begin position="190"/>
        <end position="210"/>
    </location>
</feature>
<organism evidence="2 3">
    <name type="scientific">Miscanthus lutarioriparius</name>
    <dbReference type="NCBI Taxonomy" id="422564"/>
    <lineage>
        <taxon>Eukaryota</taxon>
        <taxon>Viridiplantae</taxon>
        <taxon>Streptophyta</taxon>
        <taxon>Embryophyta</taxon>
        <taxon>Tracheophyta</taxon>
        <taxon>Spermatophyta</taxon>
        <taxon>Magnoliopsida</taxon>
        <taxon>Liliopsida</taxon>
        <taxon>Poales</taxon>
        <taxon>Poaceae</taxon>
        <taxon>PACMAD clade</taxon>
        <taxon>Panicoideae</taxon>
        <taxon>Andropogonodae</taxon>
        <taxon>Andropogoneae</taxon>
        <taxon>Saccharinae</taxon>
        <taxon>Miscanthus</taxon>
    </lineage>
</organism>
<name>A0A811QYT8_9POAL</name>
<keyword evidence="3" id="KW-1185">Reference proteome</keyword>
<reference evidence="2" key="1">
    <citation type="submission" date="2020-10" db="EMBL/GenBank/DDBJ databases">
        <authorList>
            <person name="Han B."/>
            <person name="Lu T."/>
            <person name="Zhao Q."/>
            <person name="Huang X."/>
            <person name="Zhao Y."/>
        </authorList>
    </citation>
    <scope>NUCLEOTIDE SEQUENCE</scope>
</reference>
<sequence length="210" mass="23665">MVLVDRQVRINNQVEEFIPQSGGLSRDNKDIELLLRKRYSSSSRREKEVAVGEEMTRYRADVEGPAFMVPSGPSGVRKEWPEWVDFLLDHDDEVAYFLGVLDGTEPCPPQVADPCDGVTSLSLNIARPLPQPSRAHSPRLRLHRRLPQELAPSLPRQQGWILHGLQYQGQLHRRRPAADLLLLDPLPHSTGPMGVQGARRPTPLLQRGAR</sequence>
<evidence type="ECO:0000313" key="3">
    <source>
        <dbReference type="Proteomes" id="UP000604825"/>
    </source>
</evidence>
<dbReference type="Proteomes" id="UP000604825">
    <property type="component" value="Unassembled WGS sequence"/>
</dbReference>
<protein>
    <submittedName>
        <fullName evidence="2">Uncharacterized protein</fullName>
    </submittedName>
</protein>
<gene>
    <name evidence="2" type="ORF">NCGR_LOCUS47750</name>
</gene>
<evidence type="ECO:0000313" key="2">
    <source>
        <dbReference type="EMBL" id="CAD6264445.1"/>
    </source>
</evidence>